<dbReference type="InterPro" id="IPR044862">
    <property type="entry name" value="Pro_4_hyd_alph_FE2OG_OXY"/>
</dbReference>
<dbReference type="InterPro" id="IPR005123">
    <property type="entry name" value="Oxoglu/Fe-dep_dioxygenase_dom"/>
</dbReference>
<evidence type="ECO:0000259" key="7">
    <source>
        <dbReference type="PROSITE" id="PS51471"/>
    </source>
</evidence>
<keyword evidence="2" id="KW-0479">Metal-binding</keyword>
<feature type="chain" id="PRO_5041410335" description="Fe2OG dioxygenase domain-containing protein" evidence="6">
    <location>
        <begin position="16"/>
        <end position="254"/>
    </location>
</feature>
<dbReference type="InterPro" id="IPR006620">
    <property type="entry name" value="Pro_4_hyd_alph"/>
</dbReference>
<dbReference type="PANTHER" id="PTHR10869">
    <property type="entry name" value="PROLYL 4-HYDROXYLASE ALPHA SUBUNIT"/>
    <property type="match status" value="1"/>
</dbReference>
<evidence type="ECO:0000256" key="4">
    <source>
        <dbReference type="ARBA" id="ARBA00023002"/>
    </source>
</evidence>
<evidence type="ECO:0000256" key="5">
    <source>
        <dbReference type="ARBA" id="ARBA00023004"/>
    </source>
</evidence>
<name>A0AA36MN82_9DINO</name>
<reference evidence="8" key="1">
    <citation type="submission" date="2023-08" db="EMBL/GenBank/DDBJ databases">
        <authorList>
            <person name="Chen Y."/>
            <person name="Shah S."/>
            <person name="Dougan E. K."/>
            <person name="Thang M."/>
            <person name="Chan C."/>
        </authorList>
    </citation>
    <scope>NUCLEOTIDE SEQUENCE</scope>
</reference>
<dbReference type="PROSITE" id="PS51471">
    <property type="entry name" value="FE2OG_OXY"/>
    <property type="match status" value="1"/>
</dbReference>
<feature type="domain" description="Fe2OG dioxygenase" evidence="7">
    <location>
        <begin position="142"/>
        <end position="247"/>
    </location>
</feature>
<proteinExistence type="predicted"/>
<dbReference type="InterPro" id="IPR045054">
    <property type="entry name" value="P4HA-like"/>
</dbReference>
<comment type="caution">
    <text evidence="8">The sequence shown here is derived from an EMBL/GenBank/DDBJ whole genome shotgun (WGS) entry which is preliminary data.</text>
</comment>
<gene>
    <name evidence="8" type="ORF">EVOR1521_LOCUS3854</name>
</gene>
<organism evidence="8 9">
    <name type="scientific">Effrenium voratum</name>
    <dbReference type="NCBI Taxonomy" id="2562239"/>
    <lineage>
        <taxon>Eukaryota</taxon>
        <taxon>Sar</taxon>
        <taxon>Alveolata</taxon>
        <taxon>Dinophyceae</taxon>
        <taxon>Suessiales</taxon>
        <taxon>Symbiodiniaceae</taxon>
        <taxon>Effrenium</taxon>
    </lineage>
</organism>
<sequence length="254" mass="28318">MARVWLAVQVPLCFAFSLRGQIQPEGSLKETLAGLAKTHISVRPSPDIEDQLILLHADPAVLLIPNFWSREACEQLIAVVRGSGAMSMRQSHVSAAEALGLRTSRSVVMKPEMARRFGAARLVRKLFRDLAALGVGGPQSGYGEYPQVVRYERGQHLDEHQDAFNWEEVQQEQDGYQRQATFLLYLNDVEKGGATRFPELGIDVQPRCGQGLLFFPAFKDGRQDARTAHSAEAAVDEKWIAQVWKGKLVPSPRR</sequence>
<evidence type="ECO:0000313" key="8">
    <source>
        <dbReference type="EMBL" id="CAJ1374265.1"/>
    </source>
</evidence>
<accession>A0AA36MN82</accession>
<dbReference type="Gene3D" id="2.60.120.620">
    <property type="entry name" value="q2cbj1_9rhob like domain"/>
    <property type="match status" value="1"/>
</dbReference>
<comment type="cofactor">
    <cofactor evidence="1">
        <name>L-ascorbate</name>
        <dbReference type="ChEBI" id="CHEBI:38290"/>
    </cofactor>
</comment>
<keyword evidence="5" id="KW-0408">Iron</keyword>
<dbReference type="Pfam" id="PF13640">
    <property type="entry name" value="2OG-FeII_Oxy_3"/>
    <property type="match status" value="1"/>
</dbReference>
<dbReference type="GO" id="GO:0031418">
    <property type="term" value="F:L-ascorbic acid binding"/>
    <property type="evidence" value="ECO:0007669"/>
    <property type="project" value="InterPro"/>
</dbReference>
<evidence type="ECO:0000256" key="1">
    <source>
        <dbReference type="ARBA" id="ARBA00001961"/>
    </source>
</evidence>
<dbReference type="GO" id="GO:0005506">
    <property type="term" value="F:iron ion binding"/>
    <property type="evidence" value="ECO:0007669"/>
    <property type="project" value="InterPro"/>
</dbReference>
<evidence type="ECO:0000256" key="3">
    <source>
        <dbReference type="ARBA" id="ARBA00022964"/>
    </source>
</evidence>
<dbReference type="SMART" id="SM00702">
    <property type="entry name" value="P4Hc"/>
    <property type="match status" value="1"/>
</dbReference>
<keyword evidence="9" id="KW-1185">Reference proteome</keyword>
<dbReference type="EMBL" id="CAUJNA010000238">
    <property type="protein sequence ID" value="CAJ1374265.1"/>
    <property type="molecule type" value="Genomic_DNA"/>
</dbReference>
<evidence type="ECO:0000256" key="6">
    <source>
        <dbReference type="SAM" id="SignalP"/>
    </source>
</evidence>
<keyword evidence="4" id="KW-0560">Oxidoreductase</keyword>
<protein>
    <recommendedName>
        <fullName evidence="7">Fe2OG dioxygenase domain-containing protein</fullName>
    </recommendedName>
</protein>
<dbReference type="GO" id="GO:0005783">
    <property type="term" value="C:endoplasmic reticulum"/>
    <property type="evidence" value="ECO:0007669"/>
    <property type="project" value="TreeGrafter"/>
</dbReference>
<keyword evidence="3" id="KW-0223">Dioxygenase</keyword>
<keyword evidence="6" id="KW-0732">Signal</keyword>
<feature type="signal peptide" evidence="6">
    <location>
        <begin position="1"/>
        <end position="15"/>
    </location>
</feature>
<dbReference type="PANTHER" id="PTHR10869:SF229">
    <property type="entry name" value="PROLYL 4-HYDROXYLASE ALPHA SUBUNIT DOMAIN-CONTAINING PROTEIN"/>
    <property type="match status" value="1"/>
</dbReference>
<dbReference type="GO" id="GO:0004656">
    <property type="term" value="F:procollagen-proline 4-dioxygenase activity"/>
    <property type="evidence" value="ECO:0007669"/>
    <property type="project" value="TreeGrafter"/>
</dbReference>
<dbReference type="Proteomes" id="UP001178507">
    <property type="component" value="Unassembled WGS sequence"/>
</dbReference>
<evidence type="ECO:0000313" key="9">
    <source>
        <dbReference type="Proteomes" id="UP001178507"/>
    </source>
</evidence>
<dbReference type="AlphaFoldDB" id="A0AA36MN82"/>
<evidence type="ECO:0000256" key="2">
    <source>
        <dbReference type="ARBA" id="ARBA00022723"/>
    </source>
</evidence>